<comment type="function">
    <text evidence="2">Catalyzes the dismutation of two molecules of 6,7-dimethyl-8-ribityllumazine, resulting in the formation of riboflavin and 5-amino-6-(D-ribitylamino)uracil.</text>
</comment>
<sequence>MFTGLIEQIGTIKALKNAGHSAQIDIAAEWSGLVLGESIAVNGACLTVARMIAGGFSADLSRETISKTSFSGIKIGAPVNLERALKLEDRFGGHFVSGHVDCTAKISKIILRPGGTEIKISIGLGHSKYIIDQGSVAVDGISLTASRKEPDGFWIAVIPHTLEHTNLKFRKTGDQVNLEFDMMVKYTESIIKGKR</sequence>
<evidence type="ECO:0000256" key="4">
    <source>
        <dbReference type="ARBA" id="ARBA00012827"/>
    </source>
</evidence>
<keyword evidence="6" id="KW-0686">Riboflavin biosynthesis</keyword>
<dbReference type="GO" id="GO:0004746">
    <property type="term" value="F:riboflavin synthase activity"/>
    <property type="evidence" value="ECO:0007669"/>
    <property type="project" value="UniProtKB-UniRule"/>
</dbReference>
<feature type="repeat" description="Lumazine-binding" evidence="10">
    <location>
        <begin position="1"/>
        <end position="94"/>
    </location>
</feature>
<dbReference type="NCBIfam" id="TIGR00187">
    <property type="entry name" value="ribE"/>
    <property type="match status" value="1"/>
</dbReference>
<gene>
    <name evidence="12" type="ORF">A2024_01840</name>
</gene>
<dbReference type="InterPro" id="IPR001783">
    <property type="entry name" value="Lumazine-bd"/>
</dbReference>
<comment type="catalytic activity">
    <reaction evidence="1">
        <text>2 6,7-dimethyl-8-(1-D-ribityl)lumazine + H(+) = 5-amino-6-(D-ribitylamino)uracil + riboflavin</text>
        <dbReference type="Rhea" id="RHEA:20772"/>
        <dbReference type="ChEBI" id="CHEBI:15378"/>
        <dbReference type="ChEBI" id="CHEBI:15934"/>
        <dbReference type="ChEBI" id="CHEBI:57986"/>
        <dbReference type="ChEBI" id="CHEBI:58201"/>
        <dbReference type="EC" id="2.5.1.9"/>
    </reaction>
</comment>
<accession>A0A1F5RFW2</accession>
<organism evidence="12 13">
    <name type="scientific">Candidatus Edwardsbacteria bacterium GWF2_54_11</name>
    <dbReference type="NCBI Taxonomy" id="1817851"/>
    <lineage>
        <taxon>Bacteria</taxon>
        <taxon>Candidatus Edwardsiibacteriota</taxon>
    </lineage>
</organism>
<dbReference type="SUPFAM" id="SSF63380">
    <property type="entry name" value="Riboflavin synthase domain-like"/>
    <property type="match status" value="2"/>
</dbReference>
<protein>
    <recommendedName>
        <fullName evidence="5 9">Riboflavin synthase</fullName>
        <ecNumber evidence="4 9">2.5.1.9</ecNumber>
    </recommendedName>
</protein>
<feature type="domain" description="Lumazine-binding" evidence="11">
    <location>
        <begin position="95"/>
        <end position="191"/>
    </location>
</feature>
<evidence type="ECO:0000256" key="8">
    <source>
        <dbReference type="ARBA" id="ARBA00022737"/>
    </source>
</evidence>
<evidence type="ECO:0000256" key="10">
    <source>
        <dbReference type="PROSITE-ProRule" id="PRU00524"/>
    </source>
</evidence>
<dbReference type="GO" id="GO:0009231">
    <property type="term" value="P:riboflavin biosynthetic process"/>
    <property type="evidence" value="ECO:0007669"/>
    <property type="project" value="UniProtKB-KW"/>
</dbReference>
<keyword evidence="7" id="KW-0808">Transferase</keyword>
<evidence type="ECO:0000256" key="3">
    <source>
        <dbReference type="ARBA" id="ARBA00004887"/>
    </source>
</evidence>
<evidence type="ECO:0000256" key="1">
    <source>
        <dbReference type="ARBA" id="ARBA00000968"/>
    </source>
</evidence>
<evidence type="ECO:0000256" key="7">
    <source>
        <dbReference type="ARBA" id="ARBA00022679"/>
    </source>
</evidence>
<proteinExistence type="predicted"/>
<dbReference type="EMBL" id="MFFM01000027">
    <property type="protein sequence ID" value="OGF12993.1"/>
    <property type="molecule type" value="Genomic_DNA"/>
</dbReference>
<evidence type="ECO:0000256" key="9">
    <source>
        <dbReference type="NCBIfam" id="TIGR00187"/>
    </source>
</evidence>
<evidence type="ECO:0000259" key="11">
    <source>
        <dbReference type="PROSITE" id="PS51177"/>
    </source>
</evidence>
<evidence type="ECO:0000256" key="5">
    <source>
        <dbReference type="ARBA" id="ARBA00013950"/>
    </source>
</evidence>
<dbReference type="InterPro" id="IPR023366">
    <property type="entry name" value="ATP_synth_asu-like_sf"/>
</dbReference>
<feature type="domain" description="Lumazine-binding" evidence="11">
    <location>
        <begin position="1"/>
        <end position="94"/>
    </location>
</feature>
<dbReference type="Pfam" id="PF00677">
    <property type="entry name" value="Lum_binding"/>
    <property type="match status" value="2"/>
</dbReference>
<comment type="pathway">
    <text evidence="3">Cofactor biosynthesis; riboflavin biosynthesis; riboflavin from 2-hydroxy-3-oxobutyl phosphate and 5-amino-6-(D-ribitylamino)uracil: step 2/2.</text>
</comment>
<dbReference type="Proteomes" id="UP000177230">
    <property type="component" value="Unassembled WGS sequence"/>
</dbReference>
<keyword evidence="8" id="KW-0677">Repeat</keyword>
<dbReference type="InterPro" id="IPR026017">
    <property type="entry name" value="Lumazine-bd_dom"/>
</dbReference>
<dbReference type="PANTHER" id="PTHR21098:SF12">
    <property type="entry name" value="RIBOFLAVIN SYNTHASE"/>
    <property type="match status" value="1"/>
</dbReference>
<name>A0A1F5RFW2_9BACT</name>
<dbReference type="PIRSF" id="PIRSF000498">
    <property type="entry name" value="Riboflavin_syn_A"/>
    <property type="match status" value="1"/>
</dbReference>
<reference evidence="12 13" key="1">
    <citation type="journal article" date="2016" name="Nat. Commun.">
        <title>Thousands of microbial genomes shed light on interconnected biogeochemical processes in an aquifer system.</title>
        <authorList>
            <person name="Anantharaman K."/>
            <person name="Brown C.T."/>
            <person name="Hug L.A."/>
            <person name="Sharon I."/>
            <person name="Castelle C.J."/>
            <person name="Probst A.J."/>
            <person name="Thomas B.C."/>
            <person name="Singh A."/>
            <person name="Wilkins M.J."/>
            <person name="Karaoz U."/>
            <person name="Brodie E.L."/>
            <person name="Williams K.H."/>
            <person name="Hubbard S.S."/>
            <person name="Banfield J.F."/>
        </authorList>
    </citation>
    <scope>NUCLEOTIDE SEQUENCE [LARGE SCALE GENOMIC DNA]</scope>
</reference>
<evidence type="ECO:0000256" key="6">
    <source>
        <dbReference type="ARBA" id="ARBA00022619"/>
    </source>
</evidence>
<dbReference type="PROSITE" id="PS51177">
    <property type="entry name" value="LUMAZINE_BIND"/>
    <property type="match status" value="2"/>
</dbReference>
<evidence type="ECO:0000313" key="12">
    <source>
        <dbReference type="EMBL" id="OGF12993.1"/>
    </source>
</evidence>
<dbReference type="PANTHER" id="PTHR21098">
    <property type="entry name" value="RIBOFLAVIN SYNTHASE ALPHA CHAIN"/>
    <property type="match status" value="1"/>
</dbReference>
<feature type="repeat" description="Lumazine-binding" evidence="10">
    <location>
        <begin position="95"/>
        <end position="191"/>
    </location>
</feature>
<evidence type="ECO:0000313" key="13">
    <source>
        <dbReference type="Proteomes" id="UP000177230"/>
    </source>
</evidence>
<dbReference type="CDD" id="cd00402">
    <property type="entry name" value="Riboflavin_synthase_like"/>
    <property type="match status" value="1"/>
</dbReference>
<dbReference type="NCBIfam" id="NF006767">
    <property type="entry name" value="PRK09289.1"/>
    <property type="match status" value="1"/>
</dbReference>
<dbReference type="InterPro" id="IPR017938">
    <property type="entry name" value="Riboflavin_synthase-like_b-brl"/>
</dbReference>
<comment type="caution">
    <text evidence="12">The sequence shown here is derived from an EMBL/GenBank/DDBJ whole genome shotgun (WGS) entry which is preliminary data.</text>
</comment>
<evidence type="ECO:0000256" key="2">
    <source>
        <dbReference type="ARBA" id="ARBA00002803"/>
    </source>
</evidence>
<dbReference type="AlphaFoldDB" id="A0A1F5RFW2"/>
<dbReference type="Gene3D" id="2.40.30.20">
    <property type="match status" value="2"/>
</dbReference>
<dbReference type="EC" id="2.5.1.9" evidence="4 9"/>